<evidence type="ECO:0000313" key="2">
    <source>
        <dbReference type="EMBL" id="KAF8661231.1"/>
    </source>
</evidence>
<feature type="compositionally biased region" description="Low complexity" evidence="1">
    <location>
        <begin position="62"/>
        <end position="78"/>
    </location>
</feature>
<sequence length="401" mass="44740">MNRTLRLGWPRMDGVLLRQDREYVDAVEHADSAARDADDDGGGGARLRLKMELRRVACRGTSAPSRDPRPSSSSLSSPAPVPSAPRNRVAFIPSAPSIDAGHFSLDFLPNGPGGRPWRLVDSCGSLLLLATQRRTFLPDLIVCEPISRVTINPIEEDMKYSHCLGVFLDRGYYVRSISSFSVNPPWNRWQRHGWSSPRRARSVAIHVHGVESAHYTGRSKGYIFWGIQDDGSVFAVKEGTGELSHFRLPENIRASHDISTIRFVDDGGSDGLVRLVSLIGHELRVFLKREHNNGGSEWVLVRSLHLAEATIGLPGYKERLFSGTVKIVAAGKGYVALTPAKETWLFSVELGTMQVEREHIRNRLAGEVYPYELRLRPKVRACVFPCKRGRDGLCYQICKCE</sequence>
<accession>A0A835E1S8</accession>
<organism evidence="2 3">
    <name type="scientific">Digitaria exilis</name>
    <dbReference type="NCBI Taxonomy" id="1010633"/>
    <lineage>
        <taxon>Eukaryota</taxon>
        <taxon>Viridiplantae</taxon>
        <taxon>Streptophyta</taxon>
        <taxon>Embryophyta</taxon>
        <taxon>Tracheophyta</taxon>
        <taxon>Spermatophyta</taxon>
        <taxon>Magnoliopsida</taxon>
        <taxon>Liliopsida</taxon>
        <taxon>Poales</taxon>
        <taxon>Poaceae</taxon>
        <taxon>PACMAD clade</taxon>
        <taxon>Panicoideae</taxon>
        <taxon>Panicodae</taxon>
        <taxon>Paniceae</taxon>
        <taxon>Anthephorinae</taxon>
        <taxon>Digitaria</taxon>
    </lineage>
</organism>
<dbReference type="PANTHER" id="PTHR33207">
    <property type="entry name" value="F-BOX DOMAIN CONTAINING PROTEIN-RELATED"/>
    <property type="match status" value="1"/>
</dbReference>
<dbReference type="EMBL" id="JACEFO010002415">
    <property type="protein sequence ID" value="KAF8661231.1"/>
    <property type="molecule type" value="Genomic_DNA"/>
</dbReference>
<dbReference type="Proteomes" id="UP000636709">
    <property type="component" value="Unassembled WGS sequence"/>
</dbReference>
<dbReference type="OrthoDB" id="657247at2759"/>
<gene>
    <name evidence="2" type="ORF">HU200_057075</name>
</gene>
<name>A0A835E1S8_9POAL</name>
<evidence type="ECO:0000256" key="1">
    <source>
        <dbReference type="SAM" id="MobiDB-lite"/>
    </source>
</evidence>
<proteinExistence type="predicted"/>
<dbReference type="AlphaFoldDB" id="A0A835E1S8"/>
<protein>
    <submittedName>
        <fullName evidence="2">Uncharacterized protein</fullName>
    </submittedName>
</protein>
<comment type="caution">
    <text evidence="2">The sequence shown here is derived from an EMBL/GenBank/DDBJ whole genome shotgun (WGS) entry which is preliminary data.</text>
</comment>
<reference evidence="2" key="1">
    <citation type="submission" date="2020-07" db="EMBL/GenBank/DDBJ databases">
        <title>Genome sequence and genetic diversity analysis of an under-domesticated orphan crop, white fonio (Digitaria exilis).</title>
        <authorList>
            <person name="Bennetzen J.L."/>
            <person name="Chen S."/>
            <person name="Ma X."/>
            <person name="Wang X."/>
            <person name="Yssel A.E.J."/>
            <person name="Chaluvadi S.R."/>
            <person name="Johnson M."/>
            <person name="Gangashetty P."/>
            <person name="Hamidou F."/>
            <person name="Sanogo M.D."/>
            <person name="Zwaenepoel A."/>
            <person name="Wallace J."/>
            <person name="Van De Peer Y."/>
            <person name="Van Deynze A."/>
        </authorList>
    </citation>
    <scope>NUCLEOTIDE SEQUENCE</scope>
    <source>
        <tissue evidence="2">Leaves</tissue>
    </source>
</reference>
<feature type="region of interest" description="Disordered" evidence="1">
    <location>
        <begin position="58"/>
        <end position="83"/>
    </location>
</feature>
<keyword evidence="3" id="KW-1185">Reference proteome</keyword>
<evidence type="ECO:0000313" key="3">
    <source>
        <dbReference type="Proteomes" id="UP000636709"/>
    </source>
</evidence>